<dbReference type="AlphaFoldDB" id="A0A6H5J2E1"/>
<accession>A0A6H5J2E1</accession>
<keyword evidence="1" id="KW-0175">Coiled coil</keyword>
<organism evidence="2 3">
    <name type="scientific">Trichogramma brassicae</name>
    <dbReference type="NCBI Taxonomy" id="86971"/>
    <lineage>
        <taxon>Eukaryota</taxon>
        <taxon>Metazoa</taxon>
        <taxon>Ecdysozoa</taxon>
        <taxon>Arthropoda</taxon>
        <taxon>Hexapoda</taxon>
        <taxon>Insecta</taxon>
        <taxon>Pterygota</taxon>
        <taxon>Neoptera</taxon>
        <taxon>Endopterygota</taxon>
        <taxon>Hymenoptera</taxon>
        <taxon>Apocrita</taxon>
        <taxon>Proctotrupomorpha</taxon>
        <taxon>Chalcidoidea</taxon>
        <taxon>Trichogrammatidae</taxon>
        <taxon>Trichogramma</taxon>
    </lineage>
</organism>
<evidence type="ECO:0000313" key="2">
    <source>
        <dbReference type="EMBL" id="CAB0043522.1"/>
    </source>
</evidence>
<evidence type="ECO:0000256" key="1">
    <source>
        <dbReference type="SAM" id="Coils"/>
    </source>
</evidence>
<name>A0A6H5J2E1_9HYME</name>
<dbReference type="OrthoDB" id="7696379at2759"/>
<protein>
    <submittedName>
        <fullName evidence="2">Uncharacterized protein</fullName>
    </submittedName>
</protein>
<keyword evidence="3" id="KW-1185">Reference proteome</keyword>
<dbReference type="EMBL" id="CADCXV010001322">
    <property type="protein sequence ID" value="CAB0043522.1"/>
    <property type="molecule type" value="Genomic_DNA"/>
</dbReference>
<proteinExistence type="predicted"/>
<gene>
    <name evidence="2" type="ORF">TBRA_LOCUS15110</name>
</gene>
<reference evidence="2 3" key="1">
    <citation type="submission" date="2020-02" db="EMBL/GenBank/DDBJ databases">
        <authorList>
            <person name="Ferguson B K."/>
        </authorList>
    </citation>
    <scope>NUCLEOTIDE SEQUENCE [LARGE SCALE GENOMIC DNA]</scope>
</reference>
<dbReference type="Proteomes" id="UP000479190">
    <property type="component" value="Unassembled WGS sequence"/>
</dbReference>
<evidence type="ECO:0000313" key="3">
    <source>
        <dbReference type="Proteomes" id="UP000479190"/>
    </source>
</evidence>
<feature type="coiled-coil region" evidence="1">
    <location>
        <begin position="101"/>
        <end position="135"/>
    </location>
</feature>
<sequence length="473" mass="54992">MFYAVDSNLQGPEALKKSEKIQALLRHYLRHPLLHYLELVVAIELHRYDSINRFTIYERVCMSSVGETDDELNDQWFNEMKEISLRKEALLQNQLEVAAENQRLMQEMIAEQRHLRAAQEAAQASHEKMRKEQAEATKKLNKISSTLEAILLDSRQQQADKENDPGVSFNNSRLLSSTRNYESEENNTQIRELSATIQSLINKSNDNVVGNKIFVKRNYSLSPKTQIDLWLDLLKSELRTHNLVEFIEKQEFPHLNIEETKNSKQLVRDIITNRLDPTYHKRVLDIKEPIDLINKLCEIKRIESNITTNTIRERLYSLRKSTKETAIEFIDRFETLINEFDKGHKEKMSDEEKASIFHHTLGDTCPELKSTCRVANRTGTAMSYEEMKNSMLQIEAEKPKRTEREMKEKQPKVNAATVPPIEGNRVLPVHRSWTLLHLVSTGEAGSVVLLCVQRHKETQLQELPQQVPRVRTK</sequence>